<comment type="caution">
    <text evidence="2">The sequence shown here is derived from an EMBL/GenBank/DDBJ whole genome shotgun (WGS) entry which is preliminary data.</text>
</comment>
<sequence>MAILNQSHDILFCILDLLPPPSLNSTSKLTKPIRSVTEARLYNSVTAAWAPASVPPPTALLLRTLLERPDLSRCVRHLRLVGDGFGHEVRVCEPPSFTLDSASLARASALISAMGVSFADMWISELQSGSIDAIVATLLVTMPNLETLYLDPNFTVRSRVLGSLFQSTLVETPDNRHHHQLPSFRNLRNVTFSRRFNEHLQLYINNSADLLPLFYLPNLQHLSISLDNPLCFDWPAEAPKAPSLKSLEVSRLREAALASLLAPLSQLQHLRWNCFYQPDLDEGISTNVIQLDLMIKAFHQVRHTLTDLTVTAETRRSIMAFYEPPPVQIRGSLDGLLHLGALRRLSMPWVFLMGFSESSTCLRLPLPSSLEELVLTDDLADKGQWQWYDDSIVSAIKSQLECWDRPTDSSLRRIVLPIPLQGGQMTAGRREQLREIGNDAGLELSWRE</sequence>
<feature type="domain" description="Leucine-rich repeat" evidence="1">
    <location>
        <begin position="61"/>
        <end position="223"/>
    </location>
</feature>
<protein>
    <recommendedName>
        <fullName evidence="1">Leucine-rich repeat domain-containing protein</fullName>
    </recommendedName>
</protein>
<dbReference type="AlphaFoldDB" id="A0A2C5ZA76"/>
<dbReference type="EMBL" id="NJES01000099">
    <property type="protein sequence ID" value="PHH77917.1"/>
    <property type="molecule type" value="Genomic_DNA"/>
</dbReference>
<dbReference type="InterPro" id="IPR032675">
    <property type="entry name" value="LRR_dom_sf"/>
</dbReference>
<dbReference type="SUPFAM" id="SSF52058">
    <property type="entry name" value="L domain-like"/>
    <property type="match status" value="1"/>
</dbReference>
<evidence type="ECO:0000313" key="2">
    <source>
        <dbReference type="EMBL" id="PHH77917.1"/>
    </source>
</evidence>
<dbReference type="Proteomes" id="UP000226431">
    <property type="component" value="Unassembled WGS sequence"/>
</dbReference>
<reference evidence="2 3" key="1">
    <citation type="submission" date="2017-06" db="EMBL/GenBank/DDBJ databases">
        <title>Ant-infecting Ophiocordyceps genomes reveal a high diversity of potential behavioral manipulation genes and a possible major role for enterotoxins.</title>
        <authorList>
            <person name="De Bekker C."/>
            <person name="Evans H.C."/>
            <person name="Brachmann A."/>
            <person name="Hughes D.P."/>
        </authorList>
    </citation>
    <scope>NUCLEOTIDE SEQUENCE [LARGE SCALE GENOMIC DNA]</scope>
    <source>
        <strain evidence="2 3">Map16</strain>
    </source>
</reference>
<organism evidence="2 3">
    <name type="scientific">Ophiocordyceps camponoti-rufipedis</name>
    <dbReference type="NCBI Taxonomy" id="2004952"/>
    <lineage>
        <taxon>Eukaryota</taxon>
        <taxon>Fungi</taxon>
        <taxon>Dikarya</taxon>
        <taxon>Ascomycota</taxon>
        <taxon>Pezizomycotina</taxon>
        <taxon>Sordariomycetes</taxon>
        <taxon>Hypocreomycetidae</taxon>
        <taxon>Hypocreales</taxon>
        <taxon>Ophiocordycipitaceae</taxon>
        <taxon>Ophiocordyceps</taxon>
    </lineage>
</organism>
<dbReference type="Gene3D" id="3.80.10.10">
    <property type="entry name" value="Ribonuclease Inhibitor"/>
    <property type="match status" value="1"/>
</dbReference>
<proteinExistence type="predicted"/>
<dbReference type="OrthoDB" id="4191831at2759"/>
<dbReference type="InterPro" id="IPR056867">
    <property type="entry name" value="LRR_15"/>
</dbReference>
<name>A0A2C5ZA76_9HYPO</name>
<keyword evidence="3" id="KW-1185">Reference proteome</keyword>
<evidence type="ECO:0000259" key="1">
    <source>
        <dbReference type="Pfam" id="PF24969"/>
    </source>
</evidence>
<accession>A0A2C5ZA76</accession>
<evidence type="ECO:0000313" key="3">
    <source>
        <dbReference type="Proteomes" id="UP000226431"/>
    </source>
</evidence>
<gene>
    <name evidence="2" type="ORF">CDD80_7599</name>
</gene>
<dbReference type="Pfam" id="PF24969">
    <property type="entry name" value="LRR_15"/>
    <property type="match status" value="1"/>
</dbReference>